<gene>
    <name evidence="2" type="ORF">EAI_04263</name>
</gene>
<proteinExistence type="predicted"/>
<feature type="compositionally biased region" description="Low complexity" evidence="1">
    <location>
        <begin position="245"/>
        <end position="261"/>
    </location>
</feature>
<evidence type="ECO:0000313" key="2">
    <source>
        <dbReference type="EMBL" id="EFN86367.1"/>
    </source>
</evidence>
<dbReference type="AlphaFoldDB" id="E2BD59"/>
<protein>
    <submittedName>
        <fullName evidence="2">Uncharacterized protein</fullName>
    </submittedName>
</protein>
<accession>E2BD59</accession>
<sequence length="298" mass="33500">MKKTSEVYPFLYTYLYFKYTSTCKGTYVKVSCKALQALSTKYVASNQCENHVAHFGPQGFLWNENLKHLKKESRTSTRISKDGVIRLRIVRLSSKSTEHRRHLRAFHQQRVYTSANTVNPPALLLYHPQPAQPAPPATVVTIVITELAINHRDEEEPPPPPRTKTPRGGLLQLLLGPITVPHDRDENDKTINAIERTEDSANAVPTNRSAEKSSRSQSGRDESQCYFSRRGKAVPGCSRNVGNKSTTMATSMSNSNDRVERNNVSVNSVDDVPHLREIHSVLISDTLGWIKFIAIRHG</sequence>
<feature type="region of interest" description="Disordered" evidence="1">
    <location>
        <begin position="150"/>
        <end position="169"/>
    </location>
</feature>
<evidence type="ECO:0000256" key="1">
    <source>
        <dbReference type="SAM" id="MobiDB-lite"/>
    </source>
</evidence>
<name>E2BD59_HARSA</name>
<dbReference type="EMBL" id="GL447569">
    <property type="protein sequence ID" value="EFN86367.1"/>
    <property type="molecule type" value="Genomic_DNA"/>
</dbReference>
<feature type="compositionally biased region" description="Basic and acidic residues" evidence="1">
    <location>
        <begin position="209"/>
        <end position="223"/>
    </location>
</feature>
<dbReference type="InParanoid" id="E2BD59"/>
<dbReference type="Proteomes" id="UP000008237">
    <property type="component" value="Unassembled WGS sequence"/>
</dbReference>
<feature type="region of interest" description="Disordered" evidence="1">
    <location>
        <begin position="192"/>
        <end position="261"/>
    </location>
</feature>
<keyword evidence="3" id="KW-1185">Reference proteome</keyword>
<organism evidence="3">
    <name type="scientific">Harpegnathos saltator</name>
    <name type="common">Jerdon's jumping ant</name>
    <dbReference type="NCBI Taxonomy" id="610380"/>
    <lineage>
        <taxon>Eukaryota</taxon>
        <taxon>Metazoa</taxon>
        <taxon>Ecdysozoa</taxon>
        <taxon>Arthropoda</taxon>
        <taxon>Hexapoda</taxon>
        <taxon>Insecta</taxon>
        <taxon>Pterygota</taxon>
        <taxon>Neoptera</taxon>
        <taxon>Endopterygota</taxon>
        <taxon>Hymenoptera</taxon>
        <taxon>Apocrita</taxon>
        <taxon>Aculeata</taxon>
        <taxon>Formicoidea</taxon>
        <taxon>Formicidae</taxon>
        <taxon>Ponerinae</taxon>
        <taxon>Ponerini</taxon>
        <taxon>Harpegnathos</taxon>
    </lineage>
</organism>
<reference evidence="2 3" key="1">
    <citation type="journal article" date="2010" name="Science">
        <title>Genomic comparison of the ants Camponotus floridanus and Harpegnathos saltator.</title>
        <authorList>
            <person name="Bonasio R."/>
            <person name="Zhang G."/>
            <person name="Ye C."/>
            <person name="Mutti N.S."/>
            <person name="Fang X."/>
            <person name="Qin N."/>
            <person name="Donahue G."/>
            <person name="Yang P."/>
            <person name="Li Q."/>
            <person name="Li C."/>
            <person name="Zhang P."/>
            <person name="Huang Z."/>
            <person name="Berger S.L."/>
            <person name="Reinberg D."/>
            <person name="Wang J."/>
            <person name="Liebig J."/>
        </authorList>
    </citation>
    <scope>NUCLEOTIDE SEQUENCE [LARGE SCALE GENOMIC DNA]</scope>
    <source>
        <strain evidence="2 3">R22 G/1</strain>
    </source>
</reference>
<evidence type="ECO:0000313" key="3">
    <source>
        <dbReference type="Proteomes" id="UP000008237"/>
    </source>
</evidence>